<protein>
    <submittedName>
        <fullName evidence="1">Uncharacterized protein</fullName>
    </submittedName>
</protein>
<evidence type="ECO:0000313" key="1">
    <source>
        <dbReference type="EMBL" id="MFB5761119.1"/>
    </source>
</evidence>
<dbReference type="RefSeq" id="WP_375520262.1">
    <property type="nucleotide sequence ID" value="NZ_JBHIRY010000009.1"/>
</dbReference>
<sequence>MTDNTHAKSQLENTTVILSSREDDFADTQKIIQVNFFDDLVFEDIRKTKWLLGKYTDMIDVIKNYEYSQKQIENGMSAYDLLAAEGSVAKRVTGQELTADVTANAVLLKDQRHINYKFYLFITNNIRFAINNIRDPHEGLVAKLLFVDGLKYLKAQQYMKKGYRKDIPGIAETTFSEKRRKAIVNIANSLNVNRTLDFVTIDYGRKREGEIGLRMPVVN</sequence>
<reference evidence="1 2" key="1">
    <citation type="submission" date="2024-09" db="EMBL/GenBank/DDBJ databases">
        <title>Paenibacillus zeirhizospherea sp. nov., isolated from surface of the maize (Zea mays) roots in a horticulture field, Hungary.</title>
        <authorList>
            <person name="Marton D."/>
            <person name="Farkas M."/>
            <person name="Bedics A."/>
            <person name="Toth E."/>
            <person name="Tancsics A."/>
            <person name="Boka K."/>
            <person name="Marati G."/>
            <person name="Kriszt B."/>
            <person name="Cserhati M."/>
        </authorList>
    </citation>
    <scope>NUCLEOTIDE SEQUENCE [LARGE SCALE GENOMIC DNA]</scope>
    <source>
        <strain evidence="1 2">JCM 18446</strain>
    </source>
</reference>
<dbReference type="Proteomes" id="UP001580430">
    <property type="component" value="Unassembled WGS sequence"/>
</dbReference>
<dbReference type="EMBL" id="JBHIRY010000009">
    <property type="protein sequence ID" value="MFB5761119.1"/>
    <property type="molecule type" value="Genomic_DNA"/>
</dbReference>
<gene>
    <name evidence="1" type="ORF">ACE5LO_12025</name>
</gene>
<accession>A0ABV5C0S5</accession>
<organism evidence="1 2">
    <name type="scientific">Paenibacillus medicaginis</name>
    <dbReference type="NCBI Taxonomy" id="1470560"/>
    <lineage>
        <taxon>Bacteria</taxon>
        <taxon>Bacillati</taxon>
        <taxon>Bacillota</taxon>
        <taxon>Bacilli</taxon>
        <taxon>Bacillales</taxon>
        <taxon>Paenibacillaceae</taxon>
        <taxon>Paenibacillus</taxon>
    </lineage>
</organism>
<keyword evidence="2" id="KW-1185">Reference proteome</keyword>
<comment type="caution">
    <text evidence="1">The sequence shown here is derived from an EMBL/GenBank/DDBJ whole genome shotgun (WGS) entry which is preliminary data.</text>
</comment>
<proteinExistence type="predicted"/>
<evidence type="ECO:0000313" key="2">
    <source>
        <dbReference type="Proteomes" id="UP001580430"/>
    </source>
</evidence>
<name>A0ABV5C0S5_9BACL</name>